<dbReference type="Proteomes" id="UP000309848">
    <property type="component" value="Unassembled WGS sequence"/>
</dbReference>
<dbReference type="OrthoDB" id="7584428at2"/>
<reference evidence="1 2" key="1">
    <citation type="submission" date="2019-04" db="EMBL/GenBank/DDBJ databases">
        <title>Sphingomonas psychrotolerans sp. nov., isolated from soil in the Tianshan Mountains, Xinjiang, China.</title>
        <authorList>
            <person name="Luo Y."/>
            <person name="Sheng H."/>
        </authorList>
    </citation>
    <scope>NUCLEOTIDE SEQUENCE [LARGE SCALE GENOMIC DNA]</scope>
    <source>
        <strain evidence="1 2">KIS18-15</strain>
    </source>
</reference>
<name>A0A4S1W8W3_9SPHN</name>
<protein>
    <submittedName>
        <fullName evidence="1">Uncharacterized protein</fullName>
    </submittedName>
</protein>
<keyword evidence="2" id="KW-1185">Reference proteome</keyword>
<organism evidence="1 2">
    <name type="scientific">Sphingomonas naasensis</name>
    <dbReference type="NCBI Taxonomy" id="1344951"/>
    <lineage>
        <taxon>Bacteria</taxon>
        <taxon>Pseudomonadati</taxon>
        <taxon>Pseudomonadota</taxon>
        <taxon>Alphaproteobacteria</taxon>
        <taxon>Sphingomonadales</taxon>
        <taxon>Sphingomonadaceae</taxon>
        <taxon>Sphingomonas</taxon>
    </lineage>
</organism>
<dbReference type="EMBL" id="SRXU01000008">
    <property type="protein sequence ID" value="TGX39331.1"/>
    <property type="molecule type" value="Genomic_DNA"/>
</dbReference>
<sequence length="108" mass="12650">MVRKWLERRLEASRLDQAAADRRGYEAQDEYDKAAAEEWVCRALKSAECTNDQAALAKRLKELIGQDEYQATGIYDDVRFERHVRGHLRKLAKMTKANEGFEKTLRYQ</sequence>
<gene>
    <name evidence="1" type="ORF">E5A74_17535</name>
</gene>
<evidence type="ECO:0000313" key="1">
    <source>
        <dbReference type="EMBL" id="TGX39331.1"/>
    </source>
</evidence>
<accession>A0A4S1W8W3</accession>
<proteinExistence type="predicted"/>
<evidence type="ECO:0000313" key="2">
    <source>
        <dbReference type="Proteomes" id="UP000309848"/>
    </source>
</evidence>
<comment type="caution">
    <text evidence="1">The sequence shown here is derived from an EMBL/GenBank/DDBJ whole genome shotgun (WGS) entry which is preliminary data.</text>
</comment>
<dbReference type="AlphaFoldDB" id="A0A4S1W8W3"/>